<accession>A0ABQ5UKB8</accession>
<keyword evidence="2 5" id="KW-0812">Transmembrane</keyword>
<evidence type="ECO:0000256" key="5">
    <source>
        <dbReference type="HAMAP-Rule" id="MF_00010"/>
    </source>
</evidence>
<keyword evidence="7" id="KW-1185">Reference proteome</keyword>
<dbReference type="Pfam" id="PF02694">
    <property type="entry name" value="UPF0060"/>
    <property type="match status" value="1"/>
</dbReference>
<evidence type="ECO:0000256" key="2">
    <source>
        <dbReference type="ARBA" id="ARBA00022692"/>
    </source>
</evidence>
<dbReference type="HAMAP" id="MF_00010">
    <property type="entry name" value="UPF0060"/>
    <property type="match status" value="1"/>
</dbReference>
<comment type="subcellular location">
    <subcellularLocation>
        <location evidence="5">Cell membrane</location>
        <topology evidence="5">Multi-pass membrane protein</topology>
    </subcellularLocation>
</comment>
<evidence type="ECO:0000256" key="3">
    <source>
        <dbReference type="ARBA" id="ARBA00022989"/>
    </source>
</evidence>
<reference evidence="6" key="2">
    <citation type="submission" date="2023-01" db="EMBL/GenBank/DDBJ databases">
        <title>Draft genome sequence of Devosia yakushimensis strain NBRC 103855.</title>
        <authorList>
            <person name="Sun Q."/>
            <person name="Mori K."/>
        </authorList>
    </citation>
    <scope>NUCLEOTIDE SEQUENCE</scope>
    <source>
        <strain evidence="6">NBRC 103855</strain>
    </source>
</reference>
<feature type="transmembrane region" description="Helical" evidence="5">
    <location>
        <begin position="82"/>
        <end position="102"/>
    </location>
</feature>
<keyword evidence="4 5" id="KW-0472">Membrane</keyword>
<keyword evidence="1 5" id="KW-1003">Cell membrane</keyword>
<dbReference type="SUPFAM" id="SSF103481">
    <property type="entry name" value="Multidrug resistance efflux transporter EmrE"/>
    <property type="match status" value="1"/>
</dbReference>
<dbReference type="EMBL" id="BSNG01000003">
    <property type="protein sequence ID" value="GLQ11802.1"/>
    <property type="molecule type" value="Genomic_DNA"/>
</dbReference>
<dbReference type="PANTHER" id="PTHR36116">
    <property type="entry name" value="UPF0060 MEMBRANE PROTEIN YNFA"/>
    <property type="match status" value="1"/>
</dbReference>
<dbReference type="InterPro" id="IPR037185">
    <property type="entry name" value="EmrE-like"/>
</dbReference>
<dbReference type="RefSeq" id="WP_284393449.1">
    <property type="nucleotide sequence ID" value="NZ_BSNG01000003.1"/>
</dbReference>
<reference evidence="6" key="1">
    <citation type="journal article" date="2014" name="Int. J. Syst. Evol. Microbiol.">
        <title>Complete genome of a new Firmicutes species belonging to the dominant human colonic microbiota ('Ruminococcus bicirculans') reveals two chromosomes and a selective capacity to utilize plant glucans.</title>
        <authorList>
            <consortium name="NISC Comparative Sequencing Program"/>
            <person name="Wegmann U."/>
            <person name="Louis P."/>
            <person name="Goesmann A."/>
            <person name="Henrissat B."/>
            <person name="Duncan S.H."/>
            <person name="Flint H.J."/>
        </authorList>
    </citation>
    <scope>NUCLEOTIDE SEQUENCE</scope>
    <source>
        <strain evidence="6">NBRC 103855</strain>
    </source>
</reference>
<proteinExistence type="inferred from homology"/>
<sequence>MRALLFAAAAAFEIGGCYLAWQALRLGQLWLWAPALILLGLFAWCLALTGTDSAGRIFAVYGGIYIAASVLFMVAVERVRPDMWDIAGVLICLLGAAVIYFGPRSV</sequence>
<keyword evidence="3 5" id="KW-1133">Transmembrane helix</keyword>
<organism evidence="6 7">
    <name type="scientific">Devosia yakushimensis</name>
    <dbReference type="NCBI Taxonomy" id="470028"/>
    <lineage>
        <taxon>Bacteria</taxon>
        <taxon>Pseudomonadati</taxon>
        <taxon>Pseudomonadota</taxon>
        <taxon>Alphaproteobacteria</taxon>
        <taxon>Hyphomicrobiales</taxon>
        <taxon>Devosiaceae</taxon>
        <taxon>Devosia</taxon>
    </lineage>
</organism>
<feature type="transmembrane region" description="Helical" evidence="5">
    <location>
        <begin position="29"/>
        <end position="50"/>
    </location>
</feature>
<comment type="caution">
    <text evidence="6">The sequence shown here is derived from an EMBL/GenBank/DDBJ whole genome shotgun (WGS) entry which is preliminary data.</text>
</comment>
<dbReference type="PANTHER" id="PTHR36116:SF1">
    <property type="entry name" value="UPF0060 MEMBRANE PROTEIN YNFA"/>
    <property type="match status" value="1"/>
</dbReference>
<dbReference type="Proteomes" id="UP001161406">
    <property type="component" value="Unassembled WGS sequence"/>
</dbReference>
<comment type="similarity">
    <text evidence="5">Belongs to the UPF0060 family.</text>
</comment>
<feature type="transmembrane region" description="Helical" evidence="5">
    <location>
        <begin position="57"/>
        <end position="76"/>
    </location>
</feature>
<protein>
    <submittedName>
        <fullName evidence="6">UPF0060 membrane protein</fullName>
    </submittedName>
</protein>
<gene>
    <name evidence="6" type="ORF">GCM10007913_37340</name>
</gene>
<evidence type="ECO:0000256" key="1">
    <source>
        <dbReference type="ARBA" id="ARBA00022475"/>
    </source>
</evidence>
<evidence type="ECO:0000313" key="7">
    <source>
        <dbReference type="Proteomes" id="UP001161406"/>
    </source>
</evidence>
<evidence type="ECO:0000313" key="6">
    <source>
        <dbReference type="EMBL" id="GLQ11802.1"/>
    </source>
</evidence>
<evidence type="ECO:0000256" key="4">
    <source>
        <dbReference type="ARBA" id="ARBA00023136"/>
    </source>
</evidence>
<dbReference type="InterPro" id="IPR003844">
    <property type="entry name" value="UPF0060"/>
</dbReference>
<name>A0ABQ5UKB8_9HYPH</name>